<dbReference type="AlphaFoldDB" id="A0A812X8Z2"/>
<keyword evidence="3" id="KW-0472">Membrane</keyword>
<feature type="coiled-coil region" evidence="1">
    <location>
        <begin position="18"/>
        <end position="52"/>
    </location>
</feature>
<dbReference type="Proteomes" id="UP000649617">
    <property type="component" value="Unassembled WGS sequence"/>
</dbReference>
<evidence type="ECO:0000256" key="1">
    <source>
        <dbReference type="SAM" id="Coils"/>
    </source>
</evidence>
<reference evidence="4" key="1">
    <citation type="submission" date="2021-02" db="EMBL/GenBank/DDBJ databases">
        <authorList>
            <person name="Dougan E. K."/>
            <person name="Rhodes N."/>
            <person name="Thang M."/>
            <person name="Chan C."/>
        </authorList>
    </citation>
    <scope>NUCLEOTIDE SEQUENCE</scope>
</reference>
<evidence type="ECO:0000256" key="2">
    <source>
        <dbReference type="SAM" id="MobiDB-lite"/>
    </source>
</evidence>
<feature type="transmembrane region" description="Helical" evidence="3">
    <location>
        <begin position="343"/>
        <end position="364"/>
    </location>
</feature>
<evidence type="ECO:0000313" key="5">
    <source>
        <dbReference type="Proteomes" id="UP000649617"/>
    </source>
</evidence>
<evidence type="ECO:0000256" key="3">
    <source>
        <dbReference type="SAM" id="Phobius"/>
    </source>
</evidence>
<keyword evidence="3" id="KW-0812">Transmembrane</keyword>
<organism evidence="4 5">
    <name type="scientific">Symbiodinium pilosum</name>
    <name type="common">Dinoflagellate</name>
    <dbReference type="NCBI Taxonomy" id="2952"/>
    <lineage>
        <taxon>Eukaryota</taxon>
        <taxon>Sar</taxon>
        <taxon>Alveolata</taxon>
        <taxon>Dinophyceae</taxon>
        <taxon>Suessiales</taxon>
        <taxon>Symbiodiniaceae</taxon>
        <taxon>Symbiodinium</taxon>
    </lineage>
</organism>
<gene>
    <name evidence="4" type="ORF">SPIL2461_LOCUS20146</name>
</gene>
<proteinExistence type="predicted"/>
<keyword evidence="3" id="KW-1133">Transmembrane helix</keyword>
<protein>
    <submittedName>
        <fullName evidence="4">Uncharacterized protein</fullName>
    </submittedName>
</protein>
<comment type="caution">
    <text evidence="4">The sequence shown here is derived from an EMBL/GenBank/DDBJ whole genome shotgun (WGS) entry which is preliminary data.</text>
</comment>
<feature type="compositionally biased region" description="Low complexity" evidence="2">
    <location>
        <begin position="100"/>
        <end position="111"/>
    </location>
</feature>
<feature type="transmembrane region" description="Helical" evidence="3">
    <location>
        <begin position="423"/>
        <end position="444"/>
    </location>
</feature>
<feature type="transmembrane region" description="Helical" evidence="3">
    <location>
        <begin position="177"/>
        <end position="196"/>
    </location>
</feature>
<feature type="region of interest" description="Disordered" evidence="2">
    <location>
        <begin position="65"/>
        <end position="111"/>
    </location>
</feature>
<keyword evidence="1" id="KW-0175">Coiled coil</keyword>
<name>A0A812X8Z2_SYMPI</name>
<accession>A0A812X8Z2</accession>
<dbReference type="OrthoDB" id="439077at2759"/>
<sequence>MSGTFHDHAIITEIEDRFDQLEATVGSVDERVESLEEIVKALRAALKGQLDASLPSKVVKIDVDDSNRNLGPKWTENTGASPVQPPGDGDNASDGGGEVLVGEGAEGNAPEAEGNIRASVRGHQGRKSISAPKVVRITEDILDTQTKEYYTFGESTWDLFMFIGTGALGPLGSFQTFVLAIVNVIMQGIFVGIAMFNFTKPDITDDTIHETIQWRRSSGHSLTEYDDVSKSSLVARVCALDKSLPTSGIQMNMYENIGKYIKPDAEGLESFFTGQVLCLVALICWYLMVAKEVSHALALHRGIASVERGQTTLTTRENPFTQVTHYKLTAVSRRRKVISAILLLYRLLAAGLLIYVGTFFLVYTVNVTELILNAVALGIILDIDDLLFDALATTPGRHLVHQLDALPMPSFPRWRGADAKSMTMSFLIPGGTILIYFTMLAPIVQTLTDVSTAMCGGAREFVWTLDKRRIVLMAPTAGGGWDNLPESIQYLAVDEAEGLPHEDAIPILSNATKYGVWVTDVSRLSESLVLTVDQTVDAYNPNCEDLGDKEPILSYLRQSLGNQSIMSCQDAKPYCNSITKMPEWSIDGGMGFTTRMFCSETCGCRNPGGDVISIEGCPYGQTRPCWSTSTFKDTLEEALCVEKTPEQLRNFTPWISWVNTIQEFSQQDADLAGKSEAGLLAQAMWDHGCDFGANLSAQTLGRGEVHPIAIFFSVQLWLTSASQTKTRMYIGLSMLEWNRGCVQGT</sequence>
<keyword evidence="5" id="KW-1185">Reference proteome</keyword>
<dbReference type="EMBL" id="CAJNIZ010045107">
    <property type="protein sequence ID" value="CAE7710759.1"/>
    <property type="molecule type" value="Genomic_DNA"/>
</dbReference>
<evidence type="ECO:0000313" key="4">
    <source>
        <dbReference type="EMBL" id="CAE7710759.1"/>
    </source>
</evidence>